<keyword evidence="1" id="KW-0175">Coiled coil</keyword>
<dbReference type="Proteomes" id="UP001163821">
    <property type="component" value="Unassembled WGS sequence"/>
</dbReference>
<dbReference type="EMBL" id="JAPAAF010000021">
    <property type="protein sequence ID" value="MCW0483751.1"/>
    <property type="molecule type" value="Genomic_DNA"/>
</dbReference>
<dbReference type="InterPro" id="IPR036388">
    <property type="entry name" value="WH-like_DNA-bd_sf"/>
</dbReference>
<keyword evidence="2" id="KW-0812">Transmembrane</keyword>
<protein>
    <submittedName>
        <fullName evidence="4">Regulator</fullName>
    </submittedName>
</protein>
<evidence type="ECO:0000313" key="4">
    <source>
        <dbReference type="EMBL" id="MCW0483751.1"/>
    </source>
</evidence>
<dbReference type="RefSeq" id="WP_282592345.1">
    <property type="nucleotide sequence ID" value="NZ_JAPAAF010000021.1"/>
</dbReference>
<dbReference type="Gene3D" id="2.130.10.10">
    <property type="entry name" value="YVTN repeat-like/Quinoprotein amine dehydrogenase"/>
    <property type="match status" value="2"/>
</dbReference>
<dbReference type="Gene3D" id="2.60.40.10">
    <property type="entry name" value="Immunoglobulins"/>
    <property type="match status" value="1"/>
</dbReference>
<dbReference type="InterPro" id="IPR015943">
    <property type="entry name" value="WD40/YVTN_repeat-like_dom_sf"/>
</dbReference>
<dbReference type="GO" id="GO:0003677">
    <property type="term" value="F:DNA binding"/>
    <property type="evidence" value="ECO:0007669"/>
    <property type="project" value="InterPro"/>
</dbReference>
<dbReference type="SUPFAM" id="SSF63829">
    <property type="entry name" value="Calcium-dependent phosphotriesterase"/>
    <property type="match status" value="1"/>
</dbReference>
<dbReference type="InterPro" id="IPR016032">
    <property type="entry name" value="Sig_transdc_resp-reg_C-effctor"/>
</dbReference>
<dbReference type="Gene3D" id="1.10.10.10">
    <property type="entry name" value="Winged helix-like DNA-binding domain superfamily/Winged helix DNA-binding domain"/>
    <property type="match status" value="1"/>
</dbReference>
<comment type="caution">
    <text evidence="4">The sequence shown here is derived from an EMBL/GenBank/DDBJ whole genome shotgun (WGS) entry which is preliminary data.</text>
</comment>
<evidence type="ECO:0000256" key="2">
    <source>
        <dbReference type="SAM" id="Phobius"/>
    </source>
</evidence>
<evidence type="ECO:0000259" key="3">
    <source>
        <dbReference type="SMART" id="SM00421"/>
    </source>
</evidence>
<dbReference type="GO" id="GO:0006355">
    <property type="term" value="P:regulation of DNA-templated transcription"/>
    <property type="evidence" value="ECO:0007669"/>
    <property type="project" value="InterPro"/>
</dbReference>
<feature type="transmembrane region" description="Helical" evidence="2">
    <location>
        <begin position="749"/>
        <end position="768"/>
    </location>
</feature>
<keyword evidence="2" id="KW-1133">Transmembrane helix</keyword>
<reference evidence="4" key="1">
    <citation type="submission" date="2022-10" db="EMBL/GenBank/DDBJ databases">
        <title>Gaoshiqiia sediminis gen. nov., sp. nov., isolated from coastal sediment.</title>
        <authorList>
            <person name="Yu W.X."/>
            <person name="Mu D.S."/>
            <person name="Du J.Z."/>
            <person name="Liang Y.Q."/>
        </authorList>
    </citation>
    <scope>NUCLEOTIDE SEQUENCE</scope>
    <source>
        <strain evidence="4">A06</strain>
    </source>
</reference>
<name>A0AA42C9B9_9BACT</name>
<dbReference type="AlphaFoldDB" id="A0AA42C9B9"/>
<feature type="coiled-coil region" evidence="1">
    <location>
        <begin position="774"/>
        <end position="801"/>
    </location>
</feature>
<dbReference type="SMART" id="SM00421">
    <property type="entry name" value="HTH_LUXR"/>
    <property type="match status" value="1"/>
</dbReference>
<gene>
    <name evidence="4" type="ORF">N2K84_13485</name>
</gene>
<dbReference type="InterPro" id="IPR000792">
    <property type="entry name" value="Tscrpt_reg_LuxR_C"/>
</dbReference>
<dbReference type="Pfam" id="PF00196">
    <property type="entry name" value="GerE"/>
    <property type="match status" value="1"/>
</dbReference>
<dbReference type="SUPFAM" id="SSF46894">
    <property type="entry name" value="C-terminal effector domain of the bipartite response regulators"/>
    <property type="match status" value="1"/>
</dbReference>
<sequence length="943" mass="108368">MLGKIGTQTVLTFMLLIHLLAPTGIAANRVPGIKNFGKTAYGAASQNWGVAAGKDDLMYFANHNGLLEFDGTNWQLHRLPNETIIRAVFTENDSIIYTSGYREMGFWKRDNTGRLFYNSLNPKIQHLFSKNEEFWNITSLRNEIYFHSFNRLFIYKHDTIVPVDLPGFTNTMHRVGNQILIAVKDQGIFTIENDQPKLYISDPFFKDKTIRFLLPYKDNQLMIGTASHGIAVWDGQTIREWNPEWTAYFAENELNRAHLSKNGELILGTIVDGIMIFDRHGKFLSQVGVSTGLQNNTVLGIATDPFNNIWLALDSGIDFVSSAPPTGLVFETIPNIGAVYSAAIYQKKLYLGTNQGLFEKDLSDSTTTYRMLPGTQGQIWDCRVIGNQLLAGHNAGTFSVSNGEAIQISRNSGGFAIRQDAKNGDRLIQCTYSNLVTYTKENGKIGCSHLINGFYDLIRFVEIDHLGNIWASHMHRGIYQLQLDDEWENVIHQKYYGEGSVFGKDHSLHVFKVENRIVFTTEEKLFTYDDLNDTIIPYTLLNDRLGKNAACHRIIEAPNHHYWLISSESIVLCRITASKVEIIQSYPNTVFSNHALVDGFENIYPVSETRAILCLEDGIAWLDAAARDSVQTIRYHSPQLRELQLFDNRNEPTFLMPKNKYLKVDYGKNNIQLRCSFPHFTDAPIFYQAWLKGIDAEWSPKTESPVFRFDRLPAGTYELQVKAVDLWNNESQPYLLTLEILPPWYQTRLVRFGYLVLLVILILGVRALGIRQTQRKEQAEHEKREQELIRLRNEKLNAEIAHKSRELANSTMSILKKNEFLLDLKRIVAEQKEQLGSRYPDKYYLHLTDKIEQNISSHDDWQLFETNFEQAHEQFLKKIKDDYPDLTGKDLRLCAYLRMNLSSKEIAPLLGISVRGVENHRYRLRRKMGMEHDDTLIDLILKY</sequence>
<organism evidence="4 5">
    <name type="scientific">Gaoshiqia sediminis</name>
    <dbReference type="NCBI Taxonomy" id="2986998"/>
    <lineage>
        <taxon>Bacteria</taxon>
        <taxon>Pseudomonadati</taxon>
        <taxon>Bacteroidota</taxon>
        <taxon>Bacteroidia</taxon>
        <taxon>Marinilabiliales</taxon>
        <taxon>Prolixibacteraceae</taxon>
        <taxon>Gaoshiqia</taxon>
    </lineage>
</organism>
<dbReference type="InterPro" id="IPR013783">
    <property type="entry name" value="Ig-like_fold"/>
</dbReference>
<feature type="domain" description="HTH luxR-type" evidence="3">
    <location>
        <begin position="883"/>
        <end position="940"/>
    </location>
</feature>
<proteinExistence type="predicted"/>
<keyword evidence="5" id="KW-1185">Reference proteome</keyword>
<evidence type="ECO:0000256" key="1">
    <source>
        <dbReference type="SAM" id="Coils"/>
    </source>
</evidence>
<accession>A0AA42C9B9</accession>
<keyword evidence="2" id="KW-0472">Membrane</keyword>
<evidence type="ECO:0000313" key="5">
    <source>
        <dbReference type="Proteomes" id="UP001163821"/>
    </source>
</evidence>